<evidence type="ECO:0000313" key="2">
    <source>
        <dbReference type="EMBL" id="MET7030300.1"/>
    </source>
</evidence>
<gene>
    <name evidence="2" type="ORF">ABXZ32_12900</name>
</gene>
<feature type="domain" description="ABM" evidence="1">
    <location>
        <begin position="2"/>
        <end position="91"/>
    </location>
</feature>
<dbReference type="PROSITE" id="PS51725">
    <property type="entry name" value="ABM"/>
    <property type="match status" value="1"/>
</dbReference>
<name>A0ABV2U0N1_9FLAO</name>
<dbReference type="InterPro" id="IPR011008">
    <property type="entry name" value="Dimeric_a/b-barrel"/>
</dbReference>
<dbReference type="Proteomes" id="UP001549773">
    <property type="component" value="Unassembled WGS sequence"/>
</dbReference>
<reference evidence="2 3" key="1">
    <citation type="submission" date="2024-07" db="EMBL/GenBank/DDBJ databases">
        <title>The genome sequence of type strain Sediminicola luteus GDMCC 1.2596T.</title>
        <authorList>
            <person name="Liu Y."/>
        </authorList>
    </citation>
    <scope>NUCLEOTIDE SEQUENCE [LARGE SCALE GENOMIC DNA]</scope>
    <source>
        <strain evidence="2 3">GDMCC 1.2596</strain>
    </source>
</reference>
<protein>
    <submittedName>
        <fullName evidence="2">Antibiotic biosynthesis monooxygenase family protein</fullName>
    </submittedName>
</protein>
<dbReference type="GO" id="GO:0004497">
    <property type="term" value="F:monooxygenase activity"/>
    <property type="evidence" value="ECO:0007669"/>
    <property type="project" value="UniProtKB-KW"/>
</dbReference>
<keyword evidence="2" id="KW-0560">Oxidoreductase</keyword>
<comment type="caution">
    <text evidence="2">The sequence shown here is derived from an EMBL/GenBank/DDBJ whole genome shotgun (WGS) entry which is preliminary data.</text>
</comment>
<dbReference type="Pfam" id="PF03992">
    <property type="entry name" value="ABM"/>
    <property type="match status" value="1"/>
</dbReference>
<organism evidence="2 3">
    <name type="scientific">Sediminicola luteus</name>
    <dbReference type="NCBI Taxonomy" id="319238"/>
    <lineage>
        <taxon>Bacteria</taxon>
        <taxon>Pseudomonadati</taxon>
        <taxon>Bacteroidota</taxon>
        <taxon>Flavobacteriia</taxon>
        <taxon>Flavobacteriales</taxon>
        <taxon>Flavobacteriaceae</taxon>
        <taxon>Sediminicola</taxon>
    </lineage>
</organism>
<evidence type="ECO:0000313" key="3">
    <source>
        <dbReference type="Proteomes" id="UP001549773"/>
    </source>
</evidence>
<evidence type="ECO:0000259" key="1">
    <source>
        <dbReference type="PROSITE" id="PS51725"/>
    </source>
</evidence>
<dbReference type="InterPro" id="IPR007138">
    <property type="entry name" value="ABM_dom"/>
</dbReference>
<keyword evidence="3" id="KW-1185">Reference proteome</keyword>
<accession>A0ABV2U0N1</accession>
<sequence>MFVRIVKLTFKKENIASFEQIFEDSKKLIRNVEGCTFLELLQDKDHPNIFFTYSYWQTEENLDNYRNSELFKNIWGQTKALFAERAEAWSVDKKVTLN</sequence>
<dbReference type="SUPFAM" id="SSF54909">
    <property type="entry name" value="Dimeric alpha+beta barrel"/>
    <property type="match status" value="1"/>
</dbReference>
<proteinExistence type="predicted"/>
<dbReference type="RefSeq" id="WP_354619093.1">
    <property type="nucleotide sequence ID" value="NZ_JBEWYP010000008.1"/>
</dbReference>
<keyword evidence="2" id="KW-0503">Monooxygenase</keyword>
<dbReference type="EMBL" id="JBEWYP010000008">
    <property type="protein sequence ID" value="MET7030300.1"/>
    <property type="molecule type" value="Genomic_DNA"/>
</dbReference>
<dbReference type="Gene3D" id="3.30.70.100">
    <property type="match status" value="1"/>
</dbReference>